<name>A0A969PXB7_9BACI</name>
<evidence type="ECO:0000313" key="5">
    <source>
        <dbReference type="EMBL" id="NJP37337.1"/>
    </source>
</evidence>
<sequence>MNELEKKLQQLDHQSYAKLKQIAGTYRADDGVELAIDYVQGDPFAAPSRVRVRIPMQTSRLRREDFSTPSRTISLKHLFTKACSKTAHKQKTITGTGKSGMIMIDAPGPEVIDRASVSFLSDSIEFRLSTGIPAAGRKILGKKAAELLTKQLPETALKAVTAITRADIEKTIQLQDDQDEGRRQIETLQGCAFIANGSVLPRASGISSAPMKNAVPFQSPSSQVVELELPHRGKVRGMLIKKGVTLIAGGGYHGKSTLLQALERGVYNHEAEDGRELVWTDESAVKIRAEDRRSVWNVDISAFINTLPGKKQTTNFSTEDASGSTSQAANMAEAMQAGSRLFLIDEDTSATNFMIRDARMQRLVSPDKEPITPFTDRIRPLYETHGISSILVLGGSGDYFEPADEVIVMDEYVPKDRTKEAKAIAASLPAERSRPADHEFPKNRDRSIPASSIQNRWHPKKKVQAKGKNTLLIGKGAVDLHDVEQLVSPSQSEALAQMIVWCVQNSRNDESLSSVIDRLYETVQQSGLESVSPFFPKHPGNTALPRKYELYAAFNRLPFYK</sequence>
<feature type="domain" description="ATPase of the ABC class N-terminal" evidence="3">
    <location>
        <begin position="1"/>
        <end position="160"/>
    </location>
</feature>
<evidence type="ECO:0000259" key="4">
    <source>
        <dbReference type="Pfam" id="PF21117"/>
    </source>
</evidence>
<protein>
    <submittedName>
        <fullName evidence="5">ABC-ATPase domain-containing protein</fullName>
    </submittedName>
</protein>
<dbReference type="InterPro" id="IPR027417">
    <property type="entry name" value="P-loop_NTPase"/>
</dbReference>
<dbReference type="Proteomes" id="UP000752012">
    <property type="component" value="Unassembled WGS sequence"/>
</dbReference>
<dbReference type="InterPro" id="IPR019195">
    <property type="entry name" value="ABC_ATPase_put"/>
</dbReference>
<comment type="caution">
    <text evidence="5">The sequence shown here is derived from an EMBL/GenBank/DDBJ whole genome shotgun (WGS) entry which is preliminary data.</text>
</comment>
<evidence type="ECO:0000313" key="6">
    <source>
        <dbReference type="Proteomes" id="UP000752012"/>
    </source>
</evidence>
<dbReference type="InterPro" id="IPR049069">
    <property type="entry name" value="MRB1590-like_C"/>
</dbReference>
<dbReference type="AlphaFoldDB" id="A0A969PXB7"/>
<dbReference type="Pfam" id="PF09818">
    <property type="entry name" value="ABC_ATPase"/>
    <property type="match status" value="1"/>
</dbReference>
<dbReference type="EMBL" id="JAATHJ010000007">
    <property type="protein sequence ID" value="NJP37337.1"/>
    <property type="molecule type" value="Genomic_DNA"/>
</dbReference>
<reference evidence="5 6" key="1">
    <citation type="submission" date="2020-03" db="EMBL/GenBank/DDBJ databases">
        <title>Assessment of the enzymatic potential of alkaline-tolerant lipase obtained from Bacillus luteus H11 (technogenic soil) for the bioremediation of saline soils contaminated with petroleum substances.</title>
        <authorList>
            <person name="Kalwasinska A."/>
        </authorList>
    </citation>
    <scope>NUCLEOTIDE SEQUENCE [LARGE SCALE GENOMIC DNA]</scope>
    <source>
        <strain evidence="5 6">H11</strain>
    </source>
</reference>
<dbReference type="InterPro" id="IPR046833">
    <property type="entry name" value="ABC_N"/>
</dbReference>
<evidence type="ECO:0000259" key="2">
    <source>
        <dbReference type="Pfam" id="PF09818"/>
    </source>
</evidence>
<dbReference type="PANTHER" id="PTHR38149">
    <property type="entry name" value="ATPASE"/>
    <property type="match status" value="1"/>
</dbReference>
<dbReference type="SUPFAM" id="SSF52540">
    <property type="entry name" value="P-loop containing nucleoside triphosphate hydrolases"/>
    <property type="match status" value="1"/>
</dbReference>
<proteinExistence type="predicted"/>
<dbReference type="InterPro" id="IPR046834">
    <property type="entry name" value="ABC_ATPase_C"/>
</dbReference>
<accession>A0A969PXB7</accession>
<feature type="region of interest" description="Disordered" evidence="1">
    <location>
        <begin position="427"/>
        <end position="460"/>
    </location>
</feature>
<feature type="compositionally biased region" description="Basic and acidic residues" evidence="1">
    <location>
        <begin position="431"/>
        <end position="447"/>
    </location>
</feature>
<dbReference type="Pfam" id="PF20446">
    <property type="entry name" value="ABC_N"/>
    <property type="match status" value="1"/>
</dbReference>
<feature type="domain" description="MRB1590-like C-terminal" evidence="4">
    <location>
        <begin position="462"/>
        <end position="557"/>
    </location>
</feature>
<organism evidence="5 6">
    <name type="scientific">Alkalicoccus luteus</name>
    <dbReference type="NCBI Taxonomy" id="1237094"/>
    <lineage>
        <taxon>Bacteria</taxon>
        <taxon>Bacillati</taxon>
        <taxon>Bacillota</taxon>
        <taxon>Bacilli</taxon>
        <taxon>Bacillales</taxon>
        <taxon>Bacillaceae</taxon>
        <taxon>Alkalicoccus</taxon>
    </lineage>
</organism>
<evidence type="ECO:0000259" key="3">
    <source>
        <dbReference type="Pfam" id="PF20446"/>
    </source>
</evidence>
<keyword evidence="6" id="KW-1185">Reference proteome</keyword>
<gene>
    <name evidence="5" type="ORF">HCN83_07015</name>
</gene>
<feature type="domain" description="ATPase of the ABC class C-terminal" evidence="2">
    <location>
        <begin position="166"/>
        <end position="444"/>
    </location>
</feature>
<dbReference type="PANTHER" id="PTHR38149:SF1">
    <property type="entry name" value="ATPASE"/>
    <property type="match status" value="1"/>
</dbReference>
<evidence type="ECO:0000256" key="1">
    <source>
        <dbReference type="SAM" id="MobiDB-lite"/>
    </source>
</evidence>
<dbReference type="Pfam" id="PF21117">
    <property type="entry name" value="MRB1590_C"/>
    <property type="match status" value="1"/>
</dbReference>